<evidence type="ECO:0000259" key="4">
    <source>
        <dbReference type="PROSITE" id="PS50949"/>
    </source>
</evidence>
<dbReference type="Pfam" id="PF00392">
    <property type="entry name" value="GntR"/>
    <property type="match status" value="1"/>
</dbReference>
<dbReference type="PANTHER" id="PTHR43537">
    <property type="entry name" value="TRANSCRIPTIONAL REGULATOR, GNTR FAMILY"/>
    <property type="match status" value="1"/>
</dbReference>
<dbReference type="AlphaFoldDB" id="F5XPT3"/>
<dbReference type="InterPro" id="IPR036390">
    <property type="entry name" value="WH_DNA-bd_sf"/>
</dbReference>
<dbReference type="PANTHER" id="PTHR43537:SF45">
    <property type="entry name" value="GNTR FAMILY REGULATORY PROTEIN"/>
    <property type="match status" value="1"/>
</dbReference>
<organism evidence="5 6">
    <name type="scientific">Microlunatus phosphovorus (strain ATCC 700054 / DSM 10555 / JCM 9379 / NBRC 101784 / NCIMB 13414 / VKM Ac-1990 / NM-1)</name>
    <dbReference type="NCBI Taxonomy" id="1032480"/>
    <lineage>
        <taxon>Bacteria</taxon>
        <taxon>Bacillati</taxon>
        <taxon>Actinomycetota</taxon>
        <taxon>Actinomycetes</taxon>
        <taxon>Propionibacteriales</taxon>
        <taxon>Propionibacteriaceae</taxon>
        <taxon>Microlunatus</taxon>
    </lineage>
</organism>
<dbReference type="SMART" id="SM00895">
    <property type="entry name" value="FCD"/>
    <property type="match status" value="1"/>
</dbReference>
<feature type="domain" description="HTH gntR-type" evidence="4">
    <location>
        <begin position="34"/>
        <end position="101"/>
    </location>
</feature>
<dbReference type="GO" id="GO:0003700">
    <property type="term" value="F:DNA-binding transcription factor activity"/>
    <property type="evidence" value="ECO:0007669"/>
    <property type="project" value="InterPro"/>
</dbReference>
<dbReference type="InterPro" id="IPR008920">
    <property type="entry name" value="TF_FadR/GntR_C"/>
</dbReference>
<sequence length="241" mass="26589">MRCLDRTMGNGMTTRSVVDGGISPGVLPALPPRLSTAEHAASVVRAQIASGALLPGTRLREEEVAESFSISRNTVREVFRLLAHERLVEHVAYRGVHIRRLGPTDISAMYLTRRLVEPLGVRAVLADQGSQRLLRENVDTAMAAIESADWQQVGTCDIAFHRALMDACGSVHLSEMFEKLLAELRLAFLQLPDVQQLHQPYVARNRTLLELIEAGDEDGAIRELEDYLVTAERAVLSKLTG</sequence>
<evidence type="ECO:0000256" key="3">
    <source>
        <dbReference type="ARBA" id="ARBA00023163"/>
    </source>
</evidence>
<reference evidence="5 6" key="1">
    <citation type="submission" date="2011-05" db="EMBL/GenBank/DDBJ databases">
        <title>Whole genome sequence of Microlunatus phosphovorus NM-1.</title>
        <authorList>
            <person name="Hosoyama A."/>
            <person name="Sasaki K."/>
            <person name="Harada T."/>
            <person name="Igarashi R."/>
            <person name="Kawakoshi A."/>
            <person name="Sasagawa M."/>
            <person name="Fukada J."/>
            <person name="Nakamura S."/>
            <person name="Katano Y."/>
            <person name="Hanada S."/>
            <person name="Kamagata Y."/>
            <person name="Nakamura N."/>
            <person name="Yamazaki S."/>
            <person name="Fujita N."/>
        </authorList>
    </citation>
    <scope>NUCLEOTIDE SEQUENCE [LARGE SCALE GENOMIC DNA]</scope>
    <source>
        <strain evidence="6">ATCC 700054 / DSM 10555 / JCM 9379 / NBRC 101784 / NCIMB 13414 / VKM Ac-1990 / NM-1</strain>
    </source>
</reference>
<dbReference type="GO" id="GO:0003677">
    <property type="term" value="F:DNA binding"/>
    <property type="evidence" value="ECO:0007669"/>
    <property type="project" value="UniProtKB-KW"/>
</dbReference>
<dbReference type="HOGENOM" id="CLU_017584_5_5_11"/>
<evidence type="ECO:0000313" key="6">
    <source>
        <dbReference type="Proteomes" id="UP000007947"/>
    </source>
</evidence>
<dbReference type="SUPFAM" id="SSF48008">
    <property type="entry name" value="GntR ligand-binding domain-like"/>
    <property type="match status" value="1"/>
</dbReference>
<name>F5XPT3_MICPN</name>
<evidence type="ECO:0000256" key="1">
    <source>
        <dbReference type="ARBA" id="ARBA00023015"/>
    </source>
</evidence>
<dbReference type="EMBL" id="AP012204">
    <property type="protein sequence ID" value="BAK34391.1"/>
    <property type="molecule type" value="Genomic_DNA"/>
</dbReference>
<dbReference type="KEGG" id="mph:MLP_13770"/>
<dbReference type="Pfam" id="PF07729">
    <property type="entry name" value="FCD"/>
    <property type="match status" value="1"/>
</dbReference>
<dbReference type="Gene3D" id="1.20.120.530">
    <property type="entry name" value="GntR ligand-binding domain-like"/>
    <property type="match status" value="1"/>
</dbReference>
<dbReference type="Proteomes" id="UP000007947">
    <property type="component" value="Chromosome"/>
</dbReference>
<dbReference type="Gene3D" id="1.10.10.10">
    <property type="entry name" value="Winged helix-like DNA-binding domain superfamily/Winged helix DNA-binding domain"/>
    <property type="match status" value="1"/>
</dbReference>
<dbReference type="eggNOG" id="COG1802">
    <property type="taxonomic scope" value="Bacteria"/>
</dbReference>
<dbReference type="STRING" id="1032480.MLP_13770"/>
<dbReference type="PROSITE" id="PS50949">
    <property type="entry name" value="HTH_GNTR"/>
    <property type="match status" value="1"/>
</dbReference>
<dbReference type="InterPro" id="IPR011711">
    <property type="entry name" value="GntR_C"/>
</dbReference>
<keyword evidence="6" id="KW-1185">Reference proteome</keyword>
<evidence type="ECO:0000313" key="5">
    <source>
        <dbReference type="EMBL" id="BAK34391.1"/>
    </source>
</evidence>
<dbReference type="SMART" id="SM00345">
    <property type="entry name" value="HTH_GNTR"/>
    <property type="match status" value="1"/>
</dbReference>
<protein>
    <submittedName>
        <fullName evidence="5">Putative GntR family transcriptional regulator</fullName>
    </submittedName>
</protein>
<gene>
    <name evidence="5" type="ordered locus">MLP_13770</name>
</gene>
<keyword evidence="2" id="KW-0238">DNA-binding</keyword>
<dbReference type="SUPFAM" id="SSF46785">
    <property type="entry name" value="Winged helix' DNA-binding domain"/>
    <property type="match status" value="1"/>
</dbReference>
<dbReference type="InterPro" id="IPR036388">
    <property type="entry name" value="WH-like_DNA-bd_sf"/>
</dbReference>
<keyword evidence="1" id="KW-0805">Transcription regulation</keyword>
<proteinExistence type="predicted"/>
<keyword evidence="3" id="KW-0804">Transcription</keyword>
<accession>F5XPT3</accession>
<dbReference type="InterPro" id="IPR000524">
    <property type="entry name" value="Tscrpt_reg_HTH_GntR"/>
</dbReference>
<evidence type="ECO:0000256" key="2">
    <source>
        <dbReference type="ARBA" id="ARBA00023125"/>
    </source>
</evidence>